<name>A0A939G925_9BACT</name>
<evidence type="ECO:0000256" key="3">
    <source>
        <dbReference type="SAM" id="SignalP"/>
    </source>
</evidence>
<keyword evidence="2" id="KW-0812">Transmembrane</keyword>
<keyword evidence="6" id="KW-1185">Reference proteome</keyword>
<evidence type="ECO:0000259" key="4">
    <source>
        <dbReference type="Pfam" id="PF13559"/>
    </source>
</evidence>
<keyword evidence="3" id="KW-0732">Signal</keyword>
<keyword evidence="2" id="KW-0472">Membrane</keyword>
<feature type="compositionally biased region" description="Basic and acidic residues" evidence="1">
    <location>
        <begin position="44"/>
        <end position="53"/>
    </location>
</feature>
<evidence type="ECO:0000256" key="1">
    <source>
        <dbReference type="SAM" id="MobiDB-lite"/>
    </source>
</evidence>
<dbReference type="Proteomes" id="UP000664795">
    <property type="component" value="Unassembled WGS sequence"/>
</dbReference>
<sequence>MPKRTKLPPFFLLPAPTPTRWLACLLTVLLLLAGPTWAQQPDSLDGRQPDDKNVVVPPDSTGDDEDFDEDAINPKDTIHYPAADDNATLTPRSFDASQLHDLRLSRDYQYGTDLTDPSENVVERFLRWLFDHLRTILSVQRYGAAGQYLVLLVIGGLAVWLLYKADILADVFTWAKPRAVATPYDVLDENIHVIDFSQRISDAVAQRNYRMAVRLLYLQTLKRLTDAGRIAWQADKTNRQYVYELATNAPANSTARAEFEALTTQFEYVWYGDFPVDDVRYERIREQSQAFDSNFSRA</sequence>
<comment type="caution">
    <text evidence="5">The sequence shown here is derived from an EMBL/GenBank/DDBJ whole genome shotgun (WGS) entry which is preliminary data.</text>
</comment>
<feature type="chain" id="PRO_5037073890" evidence="3">
    <location>
        <begin position="39"/>
        <end position="298"/>
    </location>
</feature>
<reference evidence="5 6" key="1">
    <citation type="submission" date="2021-03" db="EMBL/GenBank/DDBJ databases">
        <title>Fibrella sp. HMF5036 genome sequencing and assembly.</title>
        <authorList>
            <person name="Kang H."/>
            <person name="Kim H."/>
            <person name="Bae S."/>
            <person name="Joh K."/>
        </authorList>
    </citation>
    <scope>NUCLEOTIDE SEQUENCE [LARGE SCALE GENOMIC DNA]</scope>
    <source>
        <strain evidence="5 6">HMF5036</strain>
    </source>
</reference>
<proteinExistence type="predicted"/>
<gene>
    <name evidence="5" type="ORF">J2I48_23940</name>
</gene>
<feature type="transmembrane region" description="Helical" evidence="2">
    <location>
        <begin position="145"/>
        <end position="163"/>
    </location>
</feature>
<dbReference type="InterPro" id="IPR025403">
    <property type="entry name" value="TgpA-like_C"/>
</dbReference>
<feature type="signal peptide" evidence="3">
    <location>
        <begin position="1"/>
        <end position="38"/>
    </location>
</feature>
<dbReference type="Pfam" id="PF13559">
    <property type="entry name" value="DUF4129"/>
    <property type="match status" value="1"/>
</dbReference>
<evidence type="ECO:0000313" key="5">
    <source>
        <dbReference type="EMBL" id="MBO0934081.1"/>
    </source>
</evidence>
<dbReference type="RefSeq" id="WP_207338044.1">
    <property type="nucleotide sequence ID" value="NZ_JAFMYU010000026.1"/>
</dbReference>
<dbReference type="EMBL" id="JAFMYU010000026">
    <property type="protein sequence ID" value="MBO0934081.1"/>
    <property type="molecule type" value="Genomic_DNA"/>
</dbReference>
<accession>A0A939G925</accession>
<evidence type="ECO:0000256" key="2">
    <source>
        <dbReference type="SAM" id="Phobius"/>
    </source>
</evidence>
<organism evidence="5 6">
    <name type="scientific">Fibrella aquatilis</name>
    <dbReference type="NCBI Taxonomy" id="2817059"/>
    <lineage>
        <taxon>Bacteria</taxon>
        <taxon>Pseudomonadati</taxon>
        <taxon>Bacteroidota</taxon>
        <taxon>Cytophagia</taxon>
        <taxon>Cytophagales</taxon>
        <taxon>Spirosomataceae</taxon>
        <taxon>Fibrella</taxon>
    </lineage>
</organism>
<feature type="domain" description="Protein-glutamine gamma-glutamyltransferase-like C-terminal" evidence="4">
    <location>
        <begin position="216"/>
        <end position="286"/>
    </location>
</feature>
<feature type="region of interest" description="Disordered" evidence="1">
    <location>
        <begin position="39"/>
        <end position="67"/>
    </location>
</feature>
<protein>
    <submittedName>
        <fullName evidence="5">DUF4129 domain-containing protein</fullName>
    </submittedName>
</protein>
<keyword evidence="2" id="KW-1133">Transmembrane helix</keyword>
<evidence type="ECO:0000313" key="6">
    <source>
        <dbReference type="Proteomes" id="UP000664795"/>
    </source>
</evidence>
<dbReference type="AlphaFoldDB" id="A0A939G925"/>